<keyword evidence="1" id="KW-0812">Transmembrane</keyword>
<dbReference type="PANTHER" id="PTHR37826">
    <property type="entry name" value="FLOTILLIN BAND_7_5 DOMAIN PROTEIN"/>
    <property type="match status" value="1"/>
</dbReference>
<accession>A0A7H8QC42</accession>
<dbReference type="RefSeq" id="WP_036804133.1">
    <property type="nucleotide sequence ID" value="NZ_CP051177.1"/>
</dbReference>
<keyword evidence="1" id="KW-0472">Membrane</keyword>
<feature type="transmembrane region" description="Helical" evidence="1">
    <location>
        <begin position="317"/>
        <end position="339"/>
    </location>
</feature>
<protein>
    <submittedName>
        <fullName evidence="3">TFIIB-type zinc ribbon-containing protein</fullName>
    </submittedName>
</protein>
<name>A0A7H8QC42_9BACL</name>
<dbReference type="PANTHER" id="PTHR37826:SF3">
    <property type="entry name" value="J DOMAIN-CONTAINING PROTEIN"/>
    <property type="match status" value="1"/>
</dbReference>
<keyword evidence="4" id="KW-1185">Reference proteome</keyword>
<keyword evidence="1" id="KW-1133">Transmembrane helix</keyword>
<feature type="domain" description="TFIIB-type" evidence="2">
    <location>
        <begin position="5"/>
        <end position="35"/>
    </location>
</feature>
<evidence type="ECO:0000256" key="1">
    <source>
        <dbReference type="SAM" id="Phobius"/>
    </source>
</evidence>
<dbReference type="EMBL" id="CP051177">
    <property type="protein sequence ID" value="QKX51122.1"/>
    <property type="molecule type" value="Genomic_DNA"/>
</dbReference>
<sequence length="344" mass="38656">MVVQYKCPNCGSDMAFDAESGTLSCPNCGRQDRIETFPEENIEQTVSPEETEAKEYHCENCGAVIVTAAETTATHCSFCGAPVVLSERLTGEFAPAKVIPFKISKEEAVAAFRKWTRNGRLTPRGFMNGDRIKKMTGMYVPFWLYDIDGTAEVAAIGTRVNQYQRGDTIYTETDFYDVYRGIDLSYLKVPADASEKMDDELMDKLEPYDYQELMDFRMPYLAGYLAEKYDYDDDALFSRVESKIVPYIDSYISGTISGYSTVSYTNKQIQANKQKAYYTLFPVWMVYYDFENKEHTFAMNGQTGKVVGKPPISGGKVFAWFAGIAAGTFAVLKGIAYVMGGVLW</sequence>
<organism evidence="3 4">
    <name type="scientific">Planococcus glaciei</name>
    <dbReference type="NCBI Taxonomy" id="459472"/>
    <lineage>
        <taxon>Bacteria</taxon>
        <taxon>Bacillati</taxon>
        <taxon>Bacillota</taxon>
        <taxon>Bacilli</taxon>
        <taxon>Bacillales</taxon>
        <taxon>Caryophanaceae</taxon>
        <taxon>Planococcus</taxon>
    </lineage>
</organism>
<evidence type="ECO:0000313" key="3">
    <source>
        <dbReference type="EMBL" id="QKX51122.1"/>
    </source>
</evidence>
<reference evidence="4" key="1">
    <citation type="submission" date="2020-06" db="EMBL/GenBank/DDBJ databases">
        <title>Isolation of Planomicrobium glaciei.</title>
        <authorList>
            <person name="Malisova L."/>
            <person name="Safrankova R."/>
            <person name="Jakubu V."/>
            <person name="Spanelova P."/>
        </authorList>
    </citation>
    <scope>NUCLEOTIDE SEQUENCE [LARGE SCALE GENOMIC DNA]</scope>
    <source>
        <strain evidence="4">NRL-ATB46093</strain>
    </source>
</reference>
<proteinExistence type="predicted"/>
<gene>
    <name evidence="3" type="ORF">HF394_11265</name>
</gene>
<dbReference type="Pfam" id="PF08271">
    <property type="entry name" value="Zn_Ribbon_TF"/>
    <property type="match status" value="1"/>
</dbReference>
<dbReference type="Gene3D" id="2.20.28.30">
    <property type="entry name" value="RNA polymerase ii, chain L"/>
    <property type="match status" value="2"/>
</dbReference>
<dbReference type="AlphaFoldDB" id="A0A7H8QC42"/>
<dbReference type="InterPro" id="IPR013137">
    <property type="entry name" value="Znf_TFIIB"/>
</dbReference>
<dbReference type="Proteomes" id="UP000509222">
    <property type="component" value="Chromosome"/>
</dbReference>
<evidence type="ECO:0000313" key="4">
    <source>
        <dbReference type="Proteomes" id="UP000509222"/>
    </source>
</evidence>
<evidence type="ECO:0000259" key="2">
    <source>
        <dbReference type="Pfam" id="PF08271"/>
    </source>
</evidence>